<gene>
    <name evidence="2" type="ORF">MA16_Dca028235</name>
</gene>
<dbReference type="EMBL" id="KZ504274">
    <property type="protein sequence ID" value="PKU62726.1"/>
    <property type="molecule type" value="Genomic_DNA"/>
</dbReference>
<evidence type="ECO:0000256" key="1">
    <source>
        <dbReference type="SAM" id="MobiDB-lite"/>
    </source>
</evidence>
<feature type="compositionally biased region" description="Pro residues" evidence="1">
    <location>
        <begin position="23"/>
        <end position="35"/>
    </location>
</feature>
<feature type="compositionally biased region" description="Polar residues" evidence="1">
    <location>
        <begin position="59"/>
        <end position="70"/>
    </location>
</feature>
<evidence type="ECO:0000313" key="2">
    <source>
        <dbReference type="EMBL" id="PKU62726.1"/>
    </source>
</evidence>
<dbReference type="AlphaFoldDB" id="A0A2I0VH30"/>
<accession>A0A2I0VH30</accession>
<keyword evidence="3" id="KW-1185">Reference proteome</keyword>
<dbReference type="Proteomes" id="UP000233837">
    <property type="component" value="Unassembled WGS sequence"/>
</dbReference>
<protein>
    <submittedName>
        <fullName evidence="2">Uncharacterized protein</fullName>
    </submittedName>
</protein>
<feature type="compositionally biased region" description="Polar residues" evidence="1">
    <location>
        <begin position="79"/>
        <end position="99"/>
    </location>
</feature>
<sequence length="188" mass="20653">MRPARHNPMPYTIASGQRLACPSPAPCAPMQPPRAPHALVPPSTPHSRHCSLRTDRTPPQRSKPIFNQENCLLPRAKKPSSTQEHSPCNMQSPPRSNPRSRICPRLQPFAKLKQQRPSSGLAEMHRTAQRYLFLDMLKSSLSAPAKPPTLMDRSPHLCRPSSPFASPNGAKAGSDSTRNPTAPVKSPL</sequence>
<name>A0A2I0VH30_9ASPA</name>
<proteinExistence type="predicted"/>
<evidence type="ECO:0000313" key="3">
    <source>
        <dbReference type="Proteomes" id="UP000233837"/>
    </source>
</evidence>
<reference evidence="2 3" key="1">
    <citation type="journal article" date="2016" name="Sci. Rep.">
        <title>The Dendrobium catenatum Lindl. genome sequence provides insights into polysaccharide synthase, floral development and adaptive evolution.</title>
        <authorList>
            <person name="Zhang G.Q."/>
            <person name="Xu Q."/>
            <person name="Bian C."/>
            <person name="Tsai W.C."/>
            <person name="Yeh C.M."/>
            <person name="Liu K.W."/>
            <person name="Yoshida K."/>
            <person name="Zhang L.S."/>
            <person name="Chang S.B."/>
            <person name="Chen F."/>
            <person name="Shi Y."/>
            <person name="Su Y.Y."/>
            <person name="Zhang Y.Q."/>
            <person name="Chen L.J."/>
            <person name="Yin Y."/>
            <person name="Lin M."/>
            <person name="Huang H."/>
            <person name="Deng H."/>
            <person name="Wang Z.W."/>
            <person name="Zhu S.L."/>
            <person name="Zhao X."/>
            <person name="Deng C."/>
            <person name="Niu S.C."/>
            <person name="Huang J."/>
            <person name="Wang M."/>
            <person name="Liu G.H."/>
            <person name="Yang H.J."/>
            <person name="Xiao X.J."/>
            <person name="Hsiao Y.Y."/>
            <person name="Wu W.L."/>
            <person name="Chen Y.Y."/>
            <person name="Mitsuda N."/>
            <person name="Ohme-Takagi M."/>
            <person name="Luo Y.B."/>
            <person name="Van de Peer Y."/>
            <person name="Liu Z.J."/>
        </authorList>
    </citation>
    <scope>NUCLEOTIDE SEQUENCE [LARGE SCALE GENOMIC DNA]</scope>
    <source>
        <tissue evidence="2">The whole plant</tissue>
    </source>
</reference>
<organism evidence="2 3">
    <name type="scientific">Dendrobium catenatum</name>
    <dbReference type="NCBI Taxonomy" id="906689"/>
    <lineage>
        <taxon>Eukaryota</taxon>
        <taxon>Viridiplantae</taxon>
        <taxon>Streptophyta</taxon>
        <taxon>Embryophyta</taxon>
        <taxon>Tracheophyta</taxon>
        <taxon>Spermatophyta</taxon>
        <taxon>Magnoliopsida</taxon>
        <taxon>Liliopsida</taxon>
        <taxon>Asparagales</taxon>
        <taxon>Orchidaceae</taxon>
        <taxon>Epidendroideae</taxon>
        <taxon>Malaxideae</taxon>
        <taxon>Dendrobiinae</taxon>
        <taxon>Dendrobium</taxon>
    </lineage>
</organism>
<feature type="region of interest" description="Disordered" evidence="1">
    <location>
        <begin position="142"/>
        <end position="188"/>
    </location>
</feature>
<feature type="region of interest" description="Disordered" evidence="1">
    <location>
        <begin position="1"/>
        <end position="123"/>
    </location>
</feature>
<reference evidence="2 3" key="2">
    <citation type="journal article" date="2017" name="Nature">
        <title>The Apostasia genome and the evolution of orchids.</title>
        <authorList>
            <person name="Zhang G.Q."/>
            <person name="Liu K.W."/>
            <person name="Li Z."/>
            <person name="Lohaus R."/>
            <person name="Hsiao Y.Y."/>
            <person name="Niu S.C."/>
            <person name="Wang J.Y."/>
            <person name="Lin Y.C."/>
            <person name="Xu Q."/>
            <person name="Chen L.J."/>
            <person name="Yoshida K."/>
            <person name="Fujiwara S."/>
            <person name="Wang Z.W."/>
            <person name="Zhang Y.Q."/>
            <person name="Mitsuda N."/>
            <person name="Wang M."/>
            <person name="Liu G.H."/>
            <person name="Pecoraro L."/>
            <person name="Huang H.X."/>
            <person name="Xiao X.J."/>
            <person name="Lin M."/>
            <person name="Wu X.Y."/>
            <person name="Wu W.L."/>
            <person name="Chen Y.Y."/>
            <person name="Chang S.B."/>
            <person name="Sakamoto S."/>
            <person name="Ohme-Takagi M."/>
            <person name="Yagi M."/>
            <person name="Zeng S.J."/>
            <person name="Shen C.Y."/>
            <person name="Yeh C.M."/>
            <person name="Luo Y.B."/>
            <person name="Tsai W.C."/>
            <person name="Van de Peer Y."/>
            <person name="Liu Z.J."/>
        </authorList>
    </citation>
    <scope>NUCLEOTIDE SEQUENCE [LARGE SCALE GENOMIC DNA]</scope>
    <source>
        <tissue evidence="2">The whole plant</tissue>
    </source>
</reference>